<dbReference type="Proteomes" id="UP000256562">
    <property type="component" value="Unassembled WGS sequence"/>
</dbReference>
<name>A0A3E0IS20_9STAP</name>
<feature type="transmembrane region" description="Helical" evidence="1">
    <location>
        <begin position="7"/>
        <end position="30"/>
    </location>
</feature>
<proteinExistence type="predicted"/>
<dbReference type="AlphaFoldDB" id="A0A3E0IS20"/>
<evidence type="ECO:0000256" key="1">
    <source>
        <dbReference type="SAM" id="Phobius"/>
    </source>
</evidence>
<reference evidence="3 4" key="1">
    <citation type="journal article" date="2018" name="Vet. Microbiol.">
        <title>Characterisation of Staphylococcus felis isolated from cats using whole genome sequencing.</title>
        <authorList>
            <person name="Worthing K."/>
            <person name="Pang S."/>
            <person name="Trott D.J."/>
            <person name="Abraham S."/>
            <person name="Coombs G.W."/>
            <person name="Jordan D."/>
            <person name="McIntyre L."/>
            <person name="Davies M.R."/>
            <person name="Norris J."/>
        </authorList>
    </citation>
    <scope>NUCLEOTIDE SEQUENCE [LARGE SCALE GENOMIC DNA]</scope>
    <source>
        <strain evidence="3 4">F9</strain>
    </source>
</reference>
<evidence type="ECO:0000259" key="2">
    <source>
        <dbReference type="Pfam" id="PF19092"/>
    </source>
</evidence>
<evidence type="ECO:0000313" key="4">
    <source>
        <dbReference type="Proteomes" id="UP000256562"/>
    </source>
</evidence>
<keyword evidence="1" id="KW-0472">Membrane</keyword>
<dbReference type="RefSeq" id="WP_116093703.1">
    <property type="nucleotide sequence ID" value="NZ_QKXN01000070.1"/>
</dbReference>
<dbReference type="Pfam" id="PF19092">
    <property type="entry name" value="DUF5780"/>
    <property type="match status" value="1"/>
</dbReference>
<protein>
    <recommendedName>
        <fullName evidence="2">DUF5780 domain-containing protein</fullName>
    </recommendedName>
</protein>
<sequence>MKVIKGILIGLGILTLLIVTAVIVMSFIFIGNDSDSTEGQKLLNHAKATPESLEKALNKQEVVIEDARFIVQDAEYKSLYPDLIQTIVQNNSSEDIKRIVIGAVAWDENGLPIALPLQYSFGHSNTFDGVKDEEANIVAGGIYGSDVGMELDEDHNVHAFKTIIVEYEDYNGNIWNNPELNTFKSIYQDKRLEDIPNSEDYVYFAN</sequence>
<keyword evidence="1" id="KW-0812">Transmembrane</keyword>
<keyword evidence="1" id="KW-1133">Transmembrane helix</keyword>
<comment type="caution">
    <text evidence="3">The sequence shown here is derived from an EMBL/GenBank/DDBJ whole genome shotgun (WGS) entry which is preliminary data.</text>
</comment>
<feature type="domain" description="DUF5780" evidence="2">
    <location>
        <begin position="84"/>
        <end position="190"/>
    </location>
</feature>
<accession>A0A3E0IS20</accession>
<gene>
    <name evidence="3" type="ORF">DOS83_02055</name>
</gene>
<dbReference type="InterPro" id="IPR043939">
    <property type="entry name" value="DUF5780"/>
</dbReference>
<organism evidence="3 4">
    <name type="scientific">Staphylococcus felis</name>
    <dbReference type="NCBI Taxonomy" id="46127"/>
    <lineage>
        <taxon>Bacteria</taxon>
        <taxon>Bacillati</taxon>
        <taxon>Bacillota</taxon>
        <taxon>Bacilli</taxon>
        <taxon>Bacillales</taxon>
        <taxon>Staphylococcaceae</taxon>
        <taxon>Staphylococcus</taxon>
    </lineage>
</organism>
<dbReference type="OrthoDB" id="2965787at2"/>
<evidence type="ECO:0000313" key="3">
    <source>
        <dbReference type="EMBL" id="REH99630.1"/>
    </source>
</evidence>
<dbReference type="EMBL" id="QKXQ01000087">
    <property type="protein sequence ID" value="REH99630.1"/>
    <property type="molecule type" value="Genomic_DNA"/>
</dbReference>